<feature type="domain" description="Retrovirus-related Pol polyprotein from transposon TNT 1-94-like beta-barrel" evidence="1">
    <location>
        <begin position="86"/>
        <end position="166"/>
    </location>
</feature>
<evidence type="ECO:0000259" key="1">
    <source>
        <dbReference type="Pfam" id="PF22936"/>
    </source>
</evidence>
<sequence length="225" mass="25032">MRTEEANKLKDKLASKTLNSVNVNLVESSVVNRDRTKKEGYKSYQCNQRKGRPNQKPTPQANLAEQDNVVIATIVEANLIENKTNWILNTEASRHFYTNRELLYDYEDTADGERVFMENSATAGVIGKGKVILKLTSGKTLSLSNVLCVSSLRRNLMFGSLLNRAGLKIVLEGDKVVLTKNGEFVGKGYLSNGLFVLNTVSMDANASSSAYMIEYDNLWHGRLGM</sequence>
<dbReference type="EMBL" id="SSTD01000141">
    <property type="protein sequence ID" value="TYK31046.1"/>
    <property type="molecule type" value="Genomic_DNA"/>
</dbReference>
<dbReference type="AlphaFoldDB" id="A0A5D3E5X2"/>
<dbReference type="PANTHER" id="PTHR47592">
    <property type="entry name" value="PBF68 PROTEIN"/>
    <property type="match status" value="1"/>
</dbReference>
<name>A0A5D3E5X2_CUCMM</name>
<dbReference type="Proteomes" id="UP000321947">
    <property type="component" value="Unassembled WGS sequence"/>
</dbReference>
<organism evidence="3 5">
    <name type="scientific">Cucumis melo var. makuwa</name>
    <name type="common">Oriental melon</name>
    <dbReference type="NCBI Taxonomy" id="1194695"/>
    <lineage>
        <taxon>Eukaryota</taxon>
        <taxon>Viridiplantae</taxon>
        <taxon>Streptophyta</taxon>
        <taxon>Embryophyta</taxon>
        <taxon>Tracheophyta</taxon>
        <taxon>Spermatophyta</taxon>
        <taxon>Magnoliopsida</taxon>
        <taxon>eudicotyledons</taxon>
        <taxon>Gunneridae</taxon>
        <taxon>Pentapetalae</taxon>
        <taxon>rosids</taxon>
        <taxon>fabids</taxon>
        <taxon>Cucurbitales</taxon>
        <taxon>Cucurbitaceae</taxon>
        <taxon>Benincaseae</taxon>
        <taxon>Cucumis</taxon>
    </lineage>
</organism>
<evidence type="ECO:0000313" key="4">
    <source>
        <dbReference type="Proteomes" id="UP000321393"/>
    </source>
</evidence>
<dbReference type="PANTHER" id="PTHR47592:SF30">
    <property type="entry name" value="CCHC-TYPE DOMAIN-CONTAINING PROTEIN"/>
    <property type="match status" value="1"/>
</dbReference>
<comment type="caution">
    <text evidence="3">The sequence shown here is derived from an EMBL/GenBank/DDBJ whole genome shotgun (WGS) entry which is preliminary data.</text>
</comment>
<dbReference type="EMBL" id="SSTE01019907">
    <property type="protein sequence ID" value="KAA0035478.1"/>
    <property type="molecule type" value="Genomic_DNA"/>
</dbReference>
<evidence type="ECO:0000313" key="5">
    <source>
        <dbReference type="Proteomes" id="UP000321947"/>
    </source>
</evidence>
<accession>A0A5D3E5X2</accession>
<dbReference type="InterPro" id="IPR054722">
    <property type="entry name" value="PolX-like_BBD"/>
</dbReference>
<dbReference type="Proteomes" id="UP000321393">
    <property type="component" value="Unassembled WGS sequence"/>
</dbReference>
<evidence type="ECO:0000313" key="3">
    <source>
        <dbReference type="EMBL" id="TYK31046.1"/>
    </source>
</evidence>
<proteinExistence type="predicted"/>
<dbReference type="Pfam" id="PF22936">
    <property type="entry name" value="Pol_BBD"/>
    <property type="match status" value="1"/>
</dbReference>
<evidence type="ECO:0000313" key="2">
    <source>
        <dbReference type="EMBL" id="KAA0035478.1"/>
    </source>
</evidence>
<reference evidence="4 5" key="1">
    <citation type="submission" date="2019-08" db="EMBL/GenBank/DDBJ databases">
        <title>Draft genome sequences of two oriental melons (Cucumis melo L. var makuwa).</title>
        <authorList>
            <person name="Kwon S.-Y."/>
        </authorList>
    </citation>
    <scope>NUCLEOTIDE SEQUENCE [LARGE SCALE GENOMIC DNA]</scope>
    <source>
        <strain evidence="5">cv. Chang Bougi</strain>
        <strain evidence="4">cv. SW 3</strain>
        <tissue evidence="3">Leaf</tissue>
    </source>
</reference>
<protein>
    <submittedName>
        <fullName evidence="3">Ty1-copia retrotransposon protein</fullName>
    </submittedName>
</protein>
<dbReference type="OrthoDB" id="1304348at2759"/>
<gene>
    <name evidence="3" type="ORF">E5676_scaffold455G003030</name>
    <name evidence="2" type="ORF">E6C27_scaffold285G001270</name>
</gene>